<dbReference type="KEGG" id="dci:103507375"/>
<dbReference type="Proteomes" id="UP000079169">
    <property type="component" value="Unplaced"/>
</dbReference>
<accession>A0A3Q0IP25</accession>
<name>A0A3Q0IP25_DIACI</name>
<keyword evidence="2" id="KW-1185">Reference proteome</keyword>
<dbReference type="PaxDb" id="121845-A0A3Q0IP25"/>
<sequence length="269" mass="30716">MPYPVHKYIQIPKYIQVPQSSKYPSLCLIPCTSTFKYLNPMPYPVHKYIQIPKYIQVPQSILNPMPYPVHKYIQVPQSSKYSILCLILCTSIFKYPSIFKCLNLVSTQTYGAISFLQVQIEKPYFVEVTKHIAVPVAVPVPKPMPYPVHKYIQIPKYIQVPQSSVDHTGGTQERSTTASLSPRPTRPPSPPSYSTTPHPYSFDYPYYTPEHLPQVSIHPNGVSPSPTPSQDYMLQLLEQKSHQGALTLEELQQLMQSEKLPDDPFIIKK</sequence>
<feature type="region of interest" description="Disordered" evidence="1">
    <location>
        <begin position="163"/>
        <end position="196"/>
    </location>
</feature>
<proteinExistence type="predicted"/>
<gene>
    <name evidence="3" type="primary">LOC103507375</name>
</gene>
<feature type="compositionally biased region" description="Low complexity" evidence="1">
    <location>
        <begin position="174"/>
        <end position="183"/>
    </location>
</feature>
<organism evidence="2 3">
    <name type="scientific">Diaphorina citri</name>
    <name type="common">Asian citrus psyllid</name>
    <dbReference type="NCBI Taxonomy" id="121845"/>
    <lineage>
        <taxon>Eukaryota</taxon>
        <taxon>Metazoa</taxon>
        <taxon>Ecdysozoa</taxon>
        <taxon>Arthropoda</taxon>
        <taxon>Hexapoda</taxon>
        <taxon>Insecta</taxon>
        <taxon>Pterygota</taxon>
        <taxon>Neoptera</taxon>
        <taxon>Paraneoptera</taxon>
        <taxon>Hemiptera</taxon>
        <taxon>Sternorrhyncha</taxon>
        <taxon>Psylloidea</taxon>
        <taxon>Psyllidae</taxon>
        <taxon>Diaphorininae</taxon>
        <taxon>Diaphorina</taxon>
    </lineage>
</organism>
<feature type="compositionally biased region" description="Polar residues" evidence="1">
    <location>
        <begin position="163"/>
        <end position="173"/>
    </location>
</feature>
<dbReference type="AlphaFoldDB" id="A0A3Q0IP25"/>
<evidence type="ECO:0000313" key="2">
    <source>
        <dbReference type="Proteomes" id="UP000079169"/>
    </source>
</evidence>
<reference evidence="3" key="1">
    <citation type="submission" date="2025-08" db="UniProtKB">
        <authorList>
            <consortium name="RefSeq"/>
        </authorList>
    </citation>
    <scope>IDENTIFICATION</scope>
</reference>
<dbReference type="GeneID" id="103507375"/>
<evidence type="ECO:0000256" key="1">
    <source>
        <dbReference type="SAM" id="MobiDB-lite"/>
    </source>
</evidence>
<protein>
    <submittedName>
        <fullName evidence="3">Uncharacterized protein LOC103507375</fullName>
    </submittedName>
</protein>
<evidence type="ECO:0000313" key="3">
    <source>
        <dbReference type="RefSeq" id="XP_026678049.1"/>
    </source>
</evidence>
<dbReference type="RefSeq" id="XP_026678049.1">
    <property type="nucleotide sequence ID" value="XM_026822248.1"/>
</dbReference>